<feature type="transmembrane region" description="Helical" evidence="8">
    <location>
        <begin position="187"/>
        <end position="209"/>
    </location>
</feature>
<proteinExistence type="inferred from homology"/>
<dbReference type="RefSeq" id="WP_380774905.1">
    <property type="nucleotide sequence ID" value="NZ_JBHUEO010000054.1"/>
</dbReference>
<feature type="transmembrane region" description="Helical" evidence="8">
    <location>
        <begin position="159"/>
        <end position="180"/>
    </location>
</feature>
<keyword evidence="6 8" id="KW-0472">Membrane</keyword>
<dbReference type="Pfam" id="PF00474">
    <property type="entry name" value="SSF"/>
    <property type="match status" value="1"/>
</dbReference>
<feature type="transmembrane region" description="Helical" evidence="8">
    <location>
        <begin position="271"/>
        <end position="295"/>
    </location>
</feature>
<evidence type="ECO:0000313" key="10">
    <source>
        <dbReference type="Proteomes" id="UP001597301"/>
    </source>
</evidence>
<feature type="transmembrane region" description="Helical" evidence="8">
    <location>
        <begin position="363"/>
        <end position="384"/>
    </location>
</feature>
<keyword evidence="10" id="KW-1185">Reference proteome</keyword>
<feature type="transmembrane region" description="Helical" evidence="8">
    <location>
        <begin position="47"/>
        <end position="72"/>
    </location>
</feature>
<protein>
    <submittedName>
        <fullName evidence="9">Sodium:solute symporter</fullName>
    </submittedName>
</protein>
<dbReference type="InterPro" id="IPR001734">
    <property type="entry name" value="Na/solute_symporter"/>
</dbReference>
<dbReference type="PANTHER" id="PTHR48086:SF7">
    <property type="entry name" value="SODIUM-SOLUTE SYMPORTER-RELATED"/>
    <property type="match status" value="1"/>
</dbReference>
<keyword evidence="3" id="KW-0813">Transport</keyword>
<reference evidence="10" key="1">
    <citation type="journal article" date="2019" name="Int. J. Syst. Evol. Microbiol.">
        <title>The Global Catalogue of Microorganisms (GCM) 10K type strain sequencing project: providing services to taxonomists for standard genome sequencing and annotation.</title>
        <authorList>
            <consortium name="The Broad Institute Genomics Platform"/>
            <consortium name="The Broad Institute Genome Sequencing Center for Infectious Disease"/>
            <person name="Wu L."/>
            <person name="Ma J."/>
        </authorList>
    </citation>
    <scope>NUCLEOTIDE SEQUENCE [LARGE SCALE GENOMIC DNA]</scope>
    <source>
        <strain evidence="10">CGMCC 1.12295</strain>
    </source>
</reference>
<dbReference type="PROSITE" id="PS50283">
    <property type="entry name" value="NA_SOLUT_SYMP_3"/>
    <property type="match status" value="1"/>
</dbReference>
<feature type="transmembrane region" description="Helical" evidence="8">
    <location>
        <begin position="396"/>
        <end position="413"/>
    </location>
</feature>
<feature type="transmembrane region" description="Helical" evidence="8">
    <location>
        <begin position="127"/>
        <end position="153"/>
    </location>
</feature>
<evidence type="ECO:0000256" key="6">
    <source>
        <dbReference type="ARBA" id="ARBA00023136"/>
    </source>
</evidence>
<feature type="transmembrane region" description="Helical" evidence="8">
    <location>
        <begin position="315"/>
        <end position="342"/>
    </location>
</feature>
<feature type="transmembrane region" description="Helical" evidence="8">
    <location>
        <begin position="229"/>
        <end position="250"/>
    </location>
</feature>
<comment type="caution">
    <text evidence="9">The sequence shown here is derived from an EMBL/GenBank/DDBJ whole genome shotgun (WGS) entry which is preliminary data.</text>
</comment>
<feature type="transmembrane region" description="Helical" evidence="8">
    <location>
        <begin position="420"/>
        <end position="438"/>
    </location>
</feature>
<feature type="transmembrane region" description="Helical" evidence="8">
    <location>
        <begin position="6"/>
        <end position="26"/>
    </location>
</feature>
<evidence type="ECO:0000256" key="1">
    <source>
        <dbReference type="ARBA" id="ARBA00004141"/>
    </source>
</evidence>
<accession>A0ABW4KKI2</accession>
<organism evidence="9 10">
    <name type="scientific">Siminovitchia sediminis</name>
    <dbReference type="NCBI Taxonomy" id="1274353"/>
    <lineage>
        <taxon>Bacteria</taxon>
        <taxon>Bacillati</taxon>
        <taxon>Bacillota</taxon>
        <taxon>Bacilli</taxon>
        <taxon>Bacillales</taxon>
        <taxon>Bacillaceae</taxon>
        <taxon>Siminovitchia</taxon>
    </lineage>
</organism>
<dbReference type="InterPro" id="IPR038377">
    <property type="entry name" value="Na/Glc_symporter_sf"/>
</dbReference>
<evidence type="ECO:0000256" key="3">
    <source>
        <dbReference type="ARBA" id="ARBA00022448"/>
    </source>
</evidence>
<evidence type="ECO:0000256" key="5">
    <source>
        <dbReference type="ARBA" id="ARBA00022989"/>
    </source>
</evidence>
<name>A0ABW4KKI2_9BACI</name>
<evidence type="ECO:0000256" key="7">
    <source>
        <dbReference type="RuleBase" id="RU362091"/>
    </source>
</evidence>
<dbReference type="PANTHER" id="PTHR48086">
    <property type="entry name" value="SODIUM/PROLINE SYMPORTER-RELATED"/>
    <property type="match status" value="1"/>
</dbReference>
<feature type="transmembrane region" description="Helical" evidence="8">
    <location>
        <begin position="78"/>
        <end position="97"/>
    </location>
</feature>
<dbReference type="Proteomes" id="UP001597301">
    <property type="component" value="Unassembled WGS sequence"/>
</dbReference>
<comment type="subcellular location">
    <subcellularLocation>
        <location evidence="1">Membrane</location>
        <topology evidence="1">Multi-pass membrane protein</topology>
    </subcellularLocation>
</comment>
<dbReference type="EMBL" id="JBHUEO010000054">
    <property type="protein sequence ID" value="MFD1708018.1"/>
    <property type="molecule type" value="Genomic_DNA"/>
</dbReference>
<dbReference type="InterPro" id="IPR050277">
    <property type="entry name" value="Sodium:Solute_Symporter"/>
</dbReference>
<keyword evidence="5 8" id="KW-1133">Transmembrane helix</keyword>
<feature type="transmembrane region" description="Helical" evidence="8">
    <location>
        <begin position="444"/>
        <end position="465"/>
    </location>
</feature>
<comment type="similarity">
    <text evidence="2 7">Belongs to the sodium:solute symporter (SSF) (TC 2.A.21) family.</text>
</comment>
<dbReference type="CDD" id="cd10322">
    <property type="entry name" value="SLC5sbd"/>
    <property type="match status" value="1"/>
</dbReference>
<evidence type="ECO:0000256" key="2">
    <source>
        <dbReference type="ARBA" id="ARBA00006434"/>
    </source>
</evidence>
<evidence type="ECO:0000256" key="8">
    <source>
        <dbReference type="SAM" id="Phobius"/>
    </source>
</evidence>
<evidence type="ECO:0000256" key="4">
    <source>
        <dbReference type="ARBA" id="ARBA00022692"/>
    </source>
</evidence>
<evidence type="ECO:0000313" key="9">
    <source>
        <dbReference type="EMBL" id="MFD1708018.1"/>
    </source>
</evidence>
<gene>
    <name evidence="9" type="ORF">ACFSCZ_14935</name>
</gene>
<keyword evidence="4 8" id="KW-0812">Transmembrane</keyword>
<dbReference type="Gene3D" id="1.20.1730.10">
    <property type="entry name" value="Sodium/glucose cotransporter"/>
    <property type="match status" value="1"/>
</dbReference>
<sequence length="475" mass="50805">MPQVHLVDIFIVFAFFISIIVVTAILSKRVTQKGIEEFSVSSKSLKLFPLICSVAASHIGSGLSLGLIGMMYLEGVQVIWIALGHFTGALLYTLVLGKKIRKRADASGWGITKGDLLEEHYGKKGRLLFGGIAAWERIAVTSGQLVAAGVLLSTMLAQFNINLTTATIIVGALVIINVSFGGLSAVIWADVIQMFIMVLGIGILLPIILTAKLEPGTLLAASEPGFYNLAPTNMVVLGTAAAWFTSALANQTVWSRIVSAKNAKTAVQANVIGSIVGIVWGLIMVYITFTIKAIYPNIQGNPDAFLLNTILDGFPIVIIGLIMAALLANILSTTNTVLLHAVMNITHDLYSRTFKRNATNEEILRFAKISTPIIGIAPAILGIFIPKIIEVQNLGYNFYGAAITAPFWASMLFPNKITPTAGFSAMVVGGSVSLFFYFTNLTMIPNAILGVIASFATLLIVSHFTKGKKALNSAK</sequence>